<protein>
    <submittedName>
        <fullName evidence="1">Uncharacterized protein</fullName>
    </submittedName>
</protein>
<organism evidence="1 2">
    <name type="scientific">Pseudomonas avellanae</name>
    <dbReference type="NCBI Taxonomy" id="46257"/>
    <lineage>
        <taxon>Bacteria</taxon>
        <taxon>Pseudomonadati</taxon>
        <taxon>Pseudomonadota</taxon>
        <taxon>Gammaproteobacteria</taxon>
        <taxon>Pseudomonadales</taxon>
        <taxon>Pseudomonadaceae</taxon>
        <taxon>Pseudomonas</taxon>
    </lineage>
</organism>
<accession>A0A3M5TA25</accession>
<proteinExistence type="predicted"/>
<dbReference type="AlphaFoldDB" id="A0A3M5TA25"/>
<evidence type="ECO:0000313" key="2">
    <source>
        <dbReference type="Proteomes" id="UP000281514"/>
    </source>
</evidence>
<reference evidence="1 2" key="1">
    <citation type="submission" date="2018-08" db="EMBL/GenBank/DDBJ databases">
        <title>Recombination of ecologically and evolutionarily significant loci maintains genetic cohesion in the Pseudomonas syringae species complex.</title>
        <authorList>
            <person name="Dillon M."/>
            <person name="Thakur S."/>
            <person name="Almeida R.N.D."/>
            <person name="Weir B.S."/>
            <person name="Guttman D.S."/>
        </authorList>
    </citation>
    <scope>NUCLEOTIDE SEQUENCE [LARGE SCALE GENOMIC DNA]</scope>
    <source>
        <strain evidence="1 2">ICMP 9749</strain>
    </source>
</reference>
<name>A0A3M5TA25_9PSED</name>
<dbReference type="EMBL" id="RBTX01000462">
    <property type="protein sequence ID" value="RMU29878.1"/>
    <property type="molecule type" value="Genomic_DNA"/>
</dbReference>
<gene>
    <name evidence="1" type="ORF">ALP32_04529</name>
</gene>
<sequence>MNAQNAIGLGIGNDLDETTGVVGCHGTATGCERERTDIDFNAFGLEGLFGLAYPGDFRVGVDNRRDQVVVHLGLVTLDALDNHDALFRGLVRQHQAANHVTDGVDARNAGGAVVIDVDEAALVEVDTAVGGQQVGGHRTTADSNDQAVEGDRLLACCVGVADNHFFAVDLGAGHASAQLDVQALLGEGFQRFLGNGFVSGRDELVQCFQNGDLSAEASPDRTQFQTDHACADNAQTLWNLLKFQRTGGIYDDFLVNRSWRNVDRTRARSKDHVVRFDDFNSAVGRCQLDFLAGQQFAVALQGGHAVGFEQAGDAAGQAFDDGRLATDHGGHVDGHFGCRNAMHCETVLGFVEFPGTVEQRLGWNATHVQAGTAEGQFALLVLIFLDAGSLETKLRCLDGGNIAARACANHYHVEFLGHNKEFLFSCKLLAASCKSVRVSTRGRLATY</sequence>
<evidence type="ECO:0000313" key="1">
    <source>
        <dbReference type="EMBL" id="RMU29878.1"/>
    </source>
</evidence>
<dbReference type="Proteomes" id="UP000281514">
    <property type="component" value="Unassembled WGS sequence"/>
</dbReference>
<comment type="caution">
    <text evidence="1">The sequence shown here is derived from an EMBL/GenBank/DDBJ whole genome shotgun (WGS) entry which is preliminary data.</text>
</comment>